<dbReference type="AlphaFoldDB" id="A0AAE1HFU6"/>
<name>A0AAE1HFU6_9NEOP</name>
<reference evidence="1" key="2">
    <citation type="journal article" date="2023" name="BMC Genomics">
        <title>Pest status, molecular evolution, and epigenetic factors derived from the genome assembly of Frankliniella fusca, a thysanopteran phytovirus vector.</title>
        <authorList>
            <person name="Catto M.A."/>
            <person name="Labadie P.E."/>
            <person name="Jacobson A.L."/>
            <person name="Kennedy G.G."/>
            <person name="Srinivasan R."/>
            <person name="Hunt B.G."/>
        </authorList>
    </citation>
    <scope>NUCLEOTIDE SEQUENCE</scope>
    <source>
        <strain evidence="1">PL_HMW_Pooled</strain>
    </source>
</reference>
<dbReference type="InterPro" id="IPR043128">
    <property type="entry name" value="Rev_trsase/Diguanyl_cyclase"/>
</dbReference>
<protein>
    <submittedName>
        <fullName evidence="1">Uncharacterized protein</fullName>
    </submittedName>
</protein>
<dbReference type="GO" id="GO:0071897">
    <property type="term" value="P:DNA biosynthetic process"/>
    <property type="evidence" value="ECO:0007669"/>
    <property type="project" value="UniProtKB-ARBA"/>
</dbReference>
<gene>
    <name evidence="1" type="ORF">KUF71_009701</name>
</gene>
<dbReference type="SUPFAM" id="SSF56672">
    <property type="entry name" value="DNA/RNA polymerases"/>
    <property type="match status" value="1"/>
</dbReference>
<accession>A0AAE1HFU6</accession>
<keyword evidence="2" id="KW-1185">Reference proteome</keyword>
<reference evidence="1" key="1">
    <citation type="submission" date="2021-07" db="EMBL/GenBank/DDBJ databases">
        <authorList>
            <person name="Catto M.A."/>
            <person name="Jacobson A."/>
            <person name="Kennedy G."/>
            <person name="Labadie P."/>
            <person name="Hunt B.G."/>
            <person name="Srinivasan R."/>
        </authorList>
    </citation>
    <scope>NUCLEOTIDE SEQUENCE</scope>
    <source>
        <strain evidence="1">PL_HMW_Pooled</strain>
        <tissue evidence="1">Head</tissue>
    </source>
</reference>
<dbReference type="InterPro" id="IPR043502">
    <property type="entry name" value="DNA/RNA_pol_sf"/>
</dbReference>
<comment type="caution">
    <text evidence="1">The sequence shown here is derived from an EMBL/GenBank/DDBJ whole genome shotgun (WGS) entry which is preliminary data.</text>
</comment>
<dbReference type="Proteomes" id="UP001219518">
    <property type="component" value="Unassembled WGS sequence"/>
</dbReference>
<dbReference type="EMBL" id="JAHWGI010000998">
    <property type="protein sequence ID" value="KAK3920413.1"/>
    <property type="molecule type" value="Genomic_DNA"/>
</dbReference>
<proteinExistence type="predicted"/>
<dbReference type="Gene3D" id="3.10.10.10">
    <property type="entry name" value="HIV Type 1 Reverse Transcriptase, subunit A, domain 1"/>
    <property type="match status" value="1"/>
</dbReference>
<evidence type="ECO:0000313" key="2">
    <source>
        <dbReference type="Proteomes" id="UP001219518"/>
    </source>
</evidence>
<sequence>MKRKFRDTDERGKITQHKSSRVVARLRSQHGHPVVPADAWREGAGPHVVVAAAVAAAAGARGWVRLCRAGSGGGVGGLGGRGRGRGRRRRDVLPGDEVGVGRLRCRQSGLVGPGERGGVPGCRGGRQDDLVHQRDEVADRDLALDLGGGYAGADDSILKGAIISTLTPEQFQAVKSCVYLRRLLSAQVTAGTVLKAFEGRYASLDPSPVQAKTKFPDRKQRRAAYAQLPVKKETAEILTVTTHKGLLHVNRLAFGVTTFPAIFQRLIDGLLKGIPRVVVDVGHKRYRSQALRVTNATAR</sequence>
<dbReference type="Gene3D" id="3.30.70.270">
    <property type="match status" value="1"/>
</dbReference>
<evidence type="ECO:0000313" key="1">
    <source>
        <dbReference type="EMBL" id="KAK3920413.1"/>
    </source>
</evidence>
<organism evidence="1 2">
    <name type="scientific">Frankliniella fusca</name>
    <dbReference type="NCBI Taxonomy" id="407009"/>
    <lineage>
        <taxon>Eukaryota</taxon>
        <taxon>Metazoa</taxon>
        <taxon>Ecdysozoa</taxon>
        <taxon>Arthropoda</taxon>
        <taxon>Hexapoda</taxon>
        <taxon>Insecta</taxon>
        <taxon>Pterygota</taxon>
        <taxon>Neoptera</taxon>
        <taxon>Paraneoptera</taxon>
        <taxon>Thysanoptera</taxon>
        <taxon>Terebrantia</taxon>
        <taxon>Thripoidea</taxon>
        <taxon>Thripidae</taxon>
        <taxon>Frankliniella</taxon>
    </lineage>
</organism>